<feature type="transmembrane region" description="Helical" evidence="7">
    <location>
        <begin position="206"/>
        <end position="225"/>
    </location>
</feature>
<keyword evidence="4 7" id="KW-0812">Transmembrane</keyword>
<comment type="similarity">
    <text evidence="2">Belongs to the major facilitator superfamily. MFSD6 family.</text>
</comment>
<dbReference type="Pfam" id="PF12832">
    <property type="entry name" value="MFS_1_like"/>
    <property type="match status" value="1"/>
</dbReference>
<dbReference type="InterPro" id="IPR024989">
    <property type="entry name" value="MFS_assoc_dom"/>
</dbReference>
<gene>
    <name evidence="9" type="ORF">A3844_16180</name>
</gene>
<dbReference type="SUPFAM" id="SSF103473">
    <property type="entry name" value="MFS general substrate transporter"/>
    <property type="match status" value="1"/>
</dbReference>
<name>A0ABX3EMM7_9BACL</name>
<organism evidence="9 10">
    <name type="scientific">Paenibacillus helianthi</name>
    <dbReference type="NCBI Taxonomy" id="1349432"/>
    <lineage>
        <taxon>Bacteria</taxon>
        <taxon>Bacillati</taxon>
        <taxon>Bacillota</taxon>
        <taxon>Bacilli</taxon>
        <taxon>Bacillales</taxon>
        <taxon>Paenibacillaceae</taxon>
        <taxon>Paenibacillus</taxon>
    </lineage>
</organism>
<dbReference type="EMBL" id="LVWI01000044">
    <property type="protein sequence ID" value="OKP85469.1"/>
    <property type="molecule type" value="Genomic_DNA"/>
</dbReference>
<protein>
    <submittedName>
        <fullName evidence="9">Maltose permease</fullName>
    </submittedName>
</protein>
<feature type="transmembrane region" description="Helical" evidence="7">
    <location>
        <begin position="365"/>
        <end position="384"/>
    </location>
</feature>
<evidence type="ECO:0000256" key="5">
    <source>
        <dbReference type="ARBA" id="ARBA00022989"/>
    </source>
</evidence>
<feature type="transmembrane region" description="Helical" evidence="7">
    <location>
        <begin position="245"/>
        <end position="265"/>
    </location>
</feature>
<reference evidence="9 10" key="1">
    <citation type="submission" date="2016-03" db="EMBL/GenBank/DDBJ databases">
        <authorList>
            <person name="Sant'Anna F.H."/>
            <person name="Ambrosini A."/>
            <person name="Souza R."/>
            <person name="Bach E."/>
            <person name="Fernandes G."/>
            <person name="Balsanelli E."/>
            <person name="Baura V.A."/>
            <person name="Souza E.M."/>
            <person name="Passaglia L."/>
        </authorList>
    </citation>
    <scope>NUCLEOTIDE SEQUENCE [LARGE SCALE GENOMIC DNA]</scope>
    <source>
        <strain evidence="9 10">P26E</strain>
    </source>
</reference>
<feature type="transmembrane region" description="Helical" evidence="7">
    <location>
        <begin position="21"/>
        <end position="43"/>
    </location>
</feature>
<dbReference type="Gene3D" id="1.20.1250.20">
    <property type="entry name" value="MFS general substrate transporter like domains"/>
    <property type="match status" value="2"/>
</dbReference>
<feature type="transmembrane region" description="Helical" evidence="7">
    <location>
        <begin position="336"/>
        <end position="359"/>
    </location>
</feature>
<evidence type="ECO:0000313" key="10">
    <source>
        <dbReference type="Proteomes" id="UP000186058"/>
    </source>
</evidence>
<evidence type="ECO:0000256" key="4">
    <source>
        <dbReference type="ARBA" id="ARBA00022692"/>
    </source>
</evidence>
<comment type="caution">
    <text evidence="9">The sequence shown here is derived from an EMBL/GenBank/DDBJ whole genome shotgun (WGS) entry which is preliminary data.</text>
</comment>
<dbReference type="PANTHER" id="PTHR16172:SF41">
    <property type="entry name" value="MAJOR FACILITATOR SUPERFAMILY DOMAIN-CONTAINING PROTEIN 6-LIKE"/>
    <property type="match status" value="1"/>
</dbReference>
<keyword evidence="6 7" id="KW-0472">Membrane</keyword>
<keyword evidence="10" id="KW-1185">Reference proteome</keyword>
<keyword evidence="5 7" id="KW-1133">Transmembrane helix</keyword>
<feature type="transmembrane region" description="Helical" evidence="7">
    <location>
        <begin position="277"/>
        <end position="294"/>
    </location>
</feature>
<sequence length="394" mass="42772">MENAAIISLEARMELIKLRMVYLLSGLAGGLFNPYLTTLFVHQGVGAEVVGALMSIGTLLSILVQPVWGMLVDRYRQTKLVLILSISVPACLSFFYSFKYFLVIVMVYILSIVFQATQSPIADSYAVSAARKARTSYGSIRMMGSLGTALGGYAAGFYLSKFGITQLWMPFLVLSLAGAVTVLSLPRTTENNATTISLSQGLKELLGNRLFVMFLVACFFVNQTLTAYNSFFVLAFQDAGGSYSMVGTALLLASLTNIPSMLLAAKILRRIGYERTLLLAAFFYALRWAIQWLFPIPVVMIGIQVLHGLSFGLFYVAAVEYVANAAGKKMQATGQSVFNMVFSGLGGIVGNLLNGYLYSTGGPQVMYLACTVSALIGAGMLYWINRIARVSPNL</sequence>
<dbReference type="Proteomes" id="UP000186058">
    <property type="component" value="Unassembled WGS sequence"/>
</dbReference>
<feature type="transmembrane region" description="Helical" evidence="7">
    <location>
        <begin position="142"/>
        <end position="160"/>
    </location>
</feature>
<dbReference type="PROSITE" id="PS50850">
    <property type="entry name" value="MFS"/>
    <property type="match status" value="1"/>
</dbReference>
<evidence type="ECO:0000256" key="2">
    <source>
        <dbReference type="ARBA" id="ARBA00005241"/>
    </source>
</evidence>
<dbReference type="RefSeq" id="WP_074107975.1">
    <property type="nucleotide sequence ID" value="NZ_LVWI01000044.1"/>
</dbReference>
<feature type="transmembrane region" description="Helical" evidence="7">
    <location>
        <begin position="102"/>
        <end position="121"/>
    </location>
</feature>
<evidence type="ECO:0000256" key="7">
    <source>
        <dbReference type="SAM" id="Phobius"/>
    </source>
</evidence>
<comment type="subcellular location">
    <subcellularLocation>
        <location evidence="1">Cell membrane</location>
        <topology evidence="1">Multi-pass membrane protein</topology>
    </subcellularLocation>
</comment>
<feature type="transmembrane region" description="Helical" evidence="7">
    <location>
        <begin position="49"/>
        <end position="68"/>
    </location>
</feature>
<feature type="domain" description="Major facilitator superfamily (MFS) profile" evidence="8">
    <location>
        <begin position="210"/>
        <end position="394"/>
    </location>
</feature>
<dbReference type="InterPro" id="IPR051717">
    <property type="entry name" value="MFS_MFSD6"/>
</dbReference>
<evidence type="ECO:0000256" key="6">
    <source>
        <dbReference type="ARBA" id="ARBA00023136"/>
    </source>
</evidence>
<evidence type="ECO:0000256" key="1">
    <source>
        <dbReference type="ARBA" id="ARBA00004651"/>
    </source>
</evidence>
<evidence type="ECO:0000256" key="3">
    <source>
        <dbReference type="ARBA" id="ARBA00022448"/>
    </source>
</evidence>
<accession>A0ABX3EMM7</accession>
<proteinExistence type="inferred from homology"/>
<keyword evidence="3" id="KW-0813">Transport</keyword>
<feature type="transmembrane region" description="Helical" evidence="7">
    <location>
        <begin position="80"/>
        <end position="96"/>
    </location>
</feature>
<evidence type="ECO:0000313" key="9">
    <source>
        <dbReference type="EMBL" id="OKP85469.1"/>
    </source>
</evidence>
<evidence type="ECO:0000259" key="8">
    <source>
        <dbReference type="PROSITE" id="PS50850"/>
    </source>
</evidence>
<feature type="transmembrane region" description="Helical" evidence="7">
    <location>
        <begin position="300"/>
        <end position="324"/>
    </location>
</feature>
<feature type="transmembrane region" description="Helical" evidence="7">
    <location>
        <begin position="166"/>
        <end position="185"/>
    </location>
</feature>
<dbReference type="InterPro" id="IPR020846">
    <property type="entry name" value="MFS_dom"/>
</dbReference>
<dbReference type="PANTHER" id="PTHR16172">
    <property type="entry name" value="MAJOR FACILITATOR SUPERFAMILY DOMAIN-CONTAINING PROTEIN 6-LIKE"/>
    <property type="match status" value="1"/>
</dbReference>
<dbReference type="InterPro" id="IPR036259">
    <property type="entry name" value="MFS_trans_sf"/>
</dbReference>